<dbReference type="Pfam" id="PF07287">
    <property type="entry name" value="AtuA"/>
    <property type="match status" value="1"/>
</dbReference>
<dbReference type="Proteomes" id="UP000689129">
    <property type="component" value="Unassembled WGS sequence"/>
</dbReference>
<proteinExistence type="predicted"/>
<dbReference type="PANTHER" id="PTHR47585:SF1">
    <property type="entry name" value="DUF1446 DOMAIN-CONTAINING PROTEIN"/>
    <property type="match status" value="1"/>
</dbReference>
<evidence type="ECO:0000259" key="1">
    <source>
        <dbReference type="Pfam" id="PF07287"/>
    </source>
</evidence>
<comment type="caution">
    <text evidence="2">The sequence shown here is derived from an EMBL/GenBank/DDBJ whole genome shotgun (WGS) entry which is preliminary data.</text>
</comment>
<accession>A0A8I2ZMV5</accession>
<feature type="domain" description="Acyclic terpene utilisation N-terminal" evidence="1">
    <location>
        <begin position="51"/>
        <end position="100"/>
    </location>
</feature>
<gene>
    <name evidence="2" type="ORF">HYQ45_008314</name>
</gene>
<evidence type="ECO:0000313" key="3">
    <source>
        <dbReference type="Proteomes" id="UP000689129"/>
    </source>
</evidence>
<dbReference type="AlphaFoldDB" id="A0A8I2ZMV5"/>
<protein>
    <recommendedName>
        <fullName evidence="1">Acyclic terpene utilisation N-terminal domain-containing protein</fullName>
    </recommendedName>
</protein>
<dbReference type="PANTHER" id="PTHR47585">
    <property type="match status" value="1"/>
</dbReference>
<name>A0A8I2ZMV5_VERLO</name>
<organism evidence="2 3">
    <name type="scientific">Verticillium longisporum</name>
    <name type="common">Verticillium dahliae var. longisporum</name>
    <dbReference type="NCBI Taxonomy" id="100787"/>
    <lineage>
        <taxon>Eukaryota</taxon>
        <taxon>Fungi</taxon>
        <taxon>Dikarya</taxon>
        <taxon>Ascomycota</taxon>
        <taxon>Pezizomycotina</taxon>
        <taxon>Sordariomycetes</taxon>
        <taxon>Hypocreomycetidae</taxon>
        <taxon>Glomerellales</taxon>
        <taxon>Plectosphaerellaceae</taxon>
        <taxon>Verticillium</taxon>
    </lineage>
</organism>
<reference evidence="2" key="1">
    <citation type="journal article" date="2021" name="Mol. Plant Pathol.">
        <title>A 20-kb lineage-specific genomic region tames virulence in pathogenic amphidiploid Verticillium longisporum.</title>
        <authorList>
            <person name="Harting R."/>
            <person name="Starke J."/>
            <person name="Kusch H."/>
            <person name="Poggeler S."/>
            <person name="Maurus I."/>
            <person name="Schluter R."/>
            <person name="Landesfeind M."/>
            <person name="Bulla I."/>
            <person name="Nowrousian M."/>
            <person name="de Jonge R."/>
            <person name="Stahlhut G."/>
            <person name="Hoff K.J."/>
            <person name="Asshauer K.P."/>
            <person name="Thurmer A."/>
            <person name="Stanke M."/>
            <person name="Daniel R."/>
            <person name="Morgenstern B."/>
            <person name="Thomma B.P.H.J."/>
            <person name="Kronstad J.W."/>
            <person name="Braus-Stromeyer S.A."/>
            <person name="Braus G.H."/>
        </authorList>
    </citation>
    <scope>NUCLEOTIDE SEQUENCE</scope>
    <source>
        <strain evidence="2">Vl32</strain>
    </source>
</reference>
<dbReference type="EMBL" id="JAEMWZ010000157">
    <property type="protein sequence ID" value="KAG7133530.1"/>
    <property type="molecule type" value="Genomic_DNA"/>
</dbReference>
<dbReference type="OrthoDB" id="10265871at2759"/>
<dbReference type="InterPro" id="IPR010839">
    <property type="entry name" value="AtuA_N"/>
</dbReference>
<evidence type="ECO:0000313" key="2">
    <source>
        <dbReference type="EMBL" id="KAG7133530.1"/>
    </source>
</evidence>
<sequence>MASYPKWREGDFGVRPVRIANCSGYHGDPPSEMYKQVKLGDVDFITGDYLAEKKIKVAVNGGALNPQGLARKVAELVNSKGYDMRVAYVSGDDILPRLGRDIMPQGPDESLPYLDAANPHINLFPEAT</sequence>